<accession>A0A8H6F8H6</accession>
<gene>
    <name evidence="2" type="ORF">HO133_005429</name>
</gene>
<evidence type="ECO:0000256" key="1">
    <source>
        <dbReference type="SAM" id="Phobius"/>
    </source>
</evidence>
<evidence type="ECO:0000313" key="3">
    <source>
        <dbReference type="Proteomes" id="UP000593566"/>
    </source>
</evidence>
<reference evidence="2 3" key="1">
    <citation type="journal article" date="2020" name="Genomics">
        <title>Complete, high-quality genomes from long-read metagenomic sequencing of two wolf lichen thalli reveals enigmatic genome architecture.</title>
        <authorList>
            <person name="McKenzie S.K."/>
            <person name="Walston R.F."/>
            <person name="Allen J.L."/>
        </authorList>
    </citation>
    <scope>NUCLEOTIDE SEQUENCE [LARGE SCALE GENOMIC DNA]</scope>
    <source>
        <strain evidence="2">WasteWater1</strain>
    </source>
</reference>
<keyword evidence="3" id="KW-1185">Reference proteome</keyword>
<name>A0A8H6F8H6_9LECA</name>
<dbReference type="EMBL" id="JACCJB010000021">
    <property type="protein sequence ID" value="KAF6218886.1"/>
    <property type="molecule type" value="Genomic_DNA"/>
</dbReference>
<evidence type="ECO:0000313" key="2">
    <source>
        <dbReference type="EMBL" id="KAF6218886.1"/>
    </source>
</evidence>
<sequence length="712" mass="78252">MADDHGEAVLVHAPRKGYEPKTWFQKYIQTWQYHKAQTGWNMPQGIAVGKQSFFGKILPVPGLIITTVLSAAILHGIDQPPFIDNDFYDFVSTHRSSTQAVLSLLTSVFSFAHLYVLTSVINFSTRILLTQWAPTLDRLKWWKALSNISIDLDLPFTFSAPLAIVWALTLGVGSLWTGALTPNLVSNADSEIIKSRNITAEISVPFYAPDPDGRAWNQTWTPIAPHPVTRSPLGTFSYTPAYDRGNSMINTAAGVIYDKDANGKRPRSDKTGYTYSTRSYGVGSSLGLAQSFSKGYRHPMMYQYQEIGYNASVICSVNASSQWGIMPPSDAVQDEPQYIPNIYWAKGATPDGALFWQLQYSAIDDSNVVSMNAHPDLNPTGKGTVVIATGNTQGGPYLTLNQTQCSVAFIPTLFDISVNLSSSVITVDRAGFAPDMDPTAQNNATFTAWRCHTLLDTLASLGNSTTGCGNYTTQGQPGLGNIATRALRQLNDLSVLDTSLHTSSLGEMFLSLIQNEILYYENNTKYQDWNITDFDSDISSPDSTSNVSITVYSIEQGLKSLIDDSLLAFASAQLVLHYENSSQVTNGTLTVGAVLVGTRGYVYSLFTFNLLLILILIEEMFRTRCWANLPLFDYNDLKGVIVASSMGGKELANKVVAAHEERESVWVAAPHDKTASGIRVQLKCREHGSVELVSVQEHEYKLIEGDSDMKFV</sequence>
<feature type="transmembrane region" description="Helical" evidence="1">
    <location>
        <begin position="57"/>
        <end position="77"/>
    </location>
</feature>
<dbReference type="Proteomes" id="UP000593566">
    <property type="component" value="Unassembled WGS sequence"/>
</dbReference>
<keyword evidence="1" id="KW-1133">Transmembrane helix</keyword>
<feature type="transmembrane region" description="Helical" evidence="1">
    <location>
        <begin position="600"/>
        <end position="617"/>
    </location>
</feature>
<comment type="caution">
    <text evidence="2">The sequence shown here is derived from an EMBL/GenBank/DDBJ whole genome shotgun (WGS) entry which is preliminary data.</text>
</comment>
<keyword evidence="1" id="KW-0812">Transmembrane</keyword>
<proteinExistence type="predicted"/>
<dbReference type="RefSeq" id="XP_037148321.1">
    <property type="nucleotide sequence ID" value="XM_037296339.1"/>
</dbReference>
<protein>
    <submittedName>
        <fullName evidence="2">Uncharacterized protein</fullName>
    </submittedName>
</protein>
<keyword evidence="1" id="KW-0472">Membrane</keyword>
<dbReference type="GeneID" id="59333835"/>
<feature type="transmembrane region" description="Helical" evidence="1">
    <location>
        <begin position="156"/>
        <end position="176"/>
    </location>
</feature>
<dbReference type="AlphaFoldDB" id="A0A8H6F8H6"/>
<organism evidence="2 3">
    <name type="scientific">Letharia lupina</name>
    <dbReference type="NCBI Taxonomy" id="560253"/>
    <lineage>
        <taxon>Eukaryota</taxon>
        <taxon>Fungi</taxon>
        <taxon>Dikarya</taxon>
        <taxon>Ascomycota</taxon>
        <taxon>Pezizomycotina</taxon>
        <taxon>Lecanoromycetes</taxon>
        <taxon>OSLEUM clade</taxon>
        <taxon>Lecanoromycetidae</taxon>
        <taxon>Lecanorales</taxon>
        <taxon>Lecanorineae</taxon>
        <taxon>Parmeliaceae</taxon>
        <taxon>Letharia</taxon>
    </lineage>
</organism>
<feature type="transmembrane region" description="Helical" evidence="1">
    <location>
        <begin position="97"/>
        <end position="117"/>
    </location>
</feature>